<evidence type="ECO:0000313" key="7">
    <source>
        <dbReference type="Proteomes" id="UP000539953"/>
    </source>
</evidence>
<dbReference type="SMART" id="SM00100">
    <property type="entry name" value="cNMP"/>
    <property type="match status" value="1"/>
</dbReference>
<dbReference type="GO" id="GO:0003677">
    <property type="term" value="F:DNA binding"/>
    <property type="evidence" value="ECO:0007669"/>
    <property type="project" value="UniProtKB-KW"/>
</dbReference>
<dbReference type="InterPro" id="IPR018490">
    <property type="entry name" value="cNMP-bd_dom_sf"/>
</dbReference>
<evidence type="ECO:0000256" key="3">
    <source>
        <dbReference type="ARBA" id="ARBA00023163"/>
    </source>
</evidence>
<keyword evidence="2" id="KW-0238">DNA-binding</keyword>
<dbReference type="InterPro" id="IPR014710">
    <property type="entry name" value="RmlC-like_jellyroll"/>
</dbReference>
<accession>A0A7W8CXM7</accession>
<evidence type="ECO:0000313" key="6">
    <source>
        <dbReference type="EMBL" id="MBB5182132.1"/>
    </source>
</evidence>
<dbReference type="Proteomes" id="UP000539953">
    <property type="component" value="Unassembled WGS sequence"/>
</dbReference>
<evidence type="ECO:0000259" key="4">
    <source>
        <dbReference type="PROSITE" id="PS50042"/>
    </source>
</evidence>
<evidence type="ECO:0000259" key="5">
    <source>
        <dbReference type="PROSITE" id="PS51063"/>
    </source>
</evidence>
<dbReference type="SUPFAM" id="SSF51206">
    <property type="entry name" value="cAMP-binding domain-like"/>
    <property type="match status" value="1"/>
</dbReference>
<protein>
    <submittedName>
        <fullName evidence="6">CRP-like cAMP-binding protein</fullName>
    </submittedName>
</protein>
<dbReference type="InterPro" id="IPR012318">
    <property type="entry name" value="HTH_CRP"/>
</dbReference>
<dbReference type="Pfam" id="PF13545">
    <property type="entry name" value="HTH_Crp_2"/>
    <property type="match status" value="1"/>
</dbReference>
<dbReference type="InterPro" id="IPR000595">
    <property type="entry name" value="cNMP-bd_dom"/>
</dbReference>
<dbReference type="InterPro" id="IPR036390">
    <property type="entry name" value="WH_DNA-bd_sf"/>
</dbReference>
<dbReference type="EMBL" id="JACHHK010000001">
    <property type="protein sequence ID" value="MBB5182132.1"/>
    <property type="molecule type" value="Genomic_DNA"/>
</dbReference>
<dbReference type="CDD" id="cd00038">
    <property type="entry name" value="CAP_ED"/>
    <property type="match status" value="1"/>
</dbReference>
<dbReference type="RefSeq" id="WP_183326583.1">
    <property type="nucleotide sequence ID" value="NZ_JACHHK010000001.1"/>
</dbReference>
<dbReference type="Pfam" id="PF00027">
    <property type="entry name" value="cNMP_binding"/>
    <property type="match status" value="1"/>
</dbReference>
<dbReference type="SUPFAM" id="SSF46785">
    <property type="entry name" value="Winged helix' DNA-binding domain"/>
    <property type="match status" value="1"/>
</dbReference>
<dbReference type="PROSITE" id="PS50042">
    <property type="entry name" value="CNMP_BINDING_3"/>
    <property type="match status" value="1"/>
</dbReference>
<keyword evidence="3" id="KW-0804">Transcription</keyword>
<dbReference type="PROSITE" id="PS51063">
    <property type="entry name" value="HTH_CRP_2"/>
    <property type="match status" value="1"/>
</dbReference>
<feature type="domain" description="HTH crp-type" evidence="5">
    <location>
        <begin position="164"/>
        <end position="232"/>
    </location>
</feature>
<comment type="caution">
    <text evidence="6">The sequence shown here is derived from an EMBL/GenBank/DDBJ whole genome shotgun (WGS) entry which is preliminary data.</text>
</comment>
<evidence type="ECO:0000256" key="2">
    <source>
        <dbReference type="ARBA" id="ARBA00023125"/>
    </source>
</evidence>
<feature type="domain" description="Cyclic nucleotide-binding" evidence="4">
    <location>
        <begin position="23"/>
        <end position="121"/>
    </location>
</feature>
<gene>
    <name evidence="6" type="ORF">HNQ47_000135</name>
</gene>
<organism evidence="6 7">
    <name type="scientific">Catenisphaera adipataccumulans</name>
    <dbReference type="NCBI Taxonomy" id="700500"/>
    <lineage>
        <taxon>Bacteria</taxon>
        <taxon>Bacillati</taxon>
        <taxon>Bacillota</taxon>
        <taxon>Erysipelotrichia</taxon>
        <taxon>Erysipelotrichales</taxon>
        <taxon>Erysipelotrichaceae</taxon>
        <taxon>Catenisphaera</taxon>
    </lineage>
</organism>
<sequence length="236" mass="26864">MNTTNIQNHWSPEELAVMQKSKLFSNISKPELITLLPCLNGQKKTYTKEEYIYWAGDTITNVGLLLSGRAHIERYDYWGSRHIVHALQPGDLFGESYAASADSTLNVCVQADEDLTVLFLELPKILHMCRSACPFHARLIDNLVSLLANRNVMLNEKLTYITQHSLQDKILAYLSAESIRQHSAYFDIPFDRQQLADYLNADRSALSSALSKLKAKGIIDFQKNHFHLLIPARRES</sequence>
<keyword evidence="1" id="KW-0805">Transcription regulation</keyword>
<keyword evidence="7" id="KW-1185">Reference proteome</keyword>
<evidence type="ECO:0000256" key="1">
    <source>
        <dbReference type="ARBA" id="ARBA00023015"/>
    </source>
</evidence>
<dbReference type="AlphaFoldDB" id="A0A7W8CXM7"/>
<proteinExistence type="predicted"/>
<dbReference type="GO" id="GO:0006355">
    <property type="term" value="P:regulation of DNA-templated transcription"/>
    <property type="evidence" value="ECO:0007669"/>
    <property type="project" value="InterPro"/>
</dbReference>
<dbReference type="Gene3D" id="2.60.120.10">
    <property type="entry name" value="Jelly Rolls"/>
    <property type="match status" value="1"/>
</dbReference>
<name>A0A7W8CXM7_9FIRM</name>
<reference evidence="6 7" key="1">
    <citation type="submission" date="2020-08" db="EMBL/GenBank/DDBJ databases">
        <title>Genomic Encyclopedia of Type Strains, Phase IV (KMG-IV): sequencing the most valuable type-strain genomes for metagenomic binning, comparative biology and taxonomic classification.</title>
        <authorList>
            <person name="Goeker M."/>
        </authorList>
    </citation>
    <scope>NUCLEOTIDE SEQUENCE [LARGE SCALE GENOMIC DNA]</scope>
    <source>
        <strain evidence="6 7">DSM 25799</strain>
    </source>
</reference>